<feature type="region of interest" description="Disordered" evidence="2">
    <location>
        <begin position="143"/>
        <end position="187"/>
    </location>
</feature>
<feature type="region of interest" description="Disordered" evidence="2">
    <location>
        <begin position="1017"/>
        <end position="1037"/>
    </location>
</feature>
<evidence type="ECO:0008006" key="5">
    <source>
        <dbReference type="Google" id="ProtNLM"/>
    </source>
</evidence>
<organism evidence="3 4">
    <name type="scientific">Rasamsonia emersonii (strain ATCC 16479 / CBS 393.64 / IMI 116815)</name>
    <dbReference type="NCBI Taxonomy" id="1408163"/>
    <lineage>
        <taxon>Eukaryota</taxon>
        <taxon>Fungi</taxon>
        <taxon>Dikarya</taxon>
        <taxon>Ascomycota</taxon>
        <taxon>Pezizomycotina</taxon>
        <taxon>Eurotiomycetes</taxon>
        <taxon>Eurotiomycetidae</taxon>
        <taxon>Eurotiales</taxon>
        <taxon>Trichocomaceae</taxon>
        <taxon>Rasamsonia</taxon>
    </lineage>
</organism>
<feature type="region of interest" description="Disordered" evidence="2">
    <location>
        <begin position="746"/>
        <end position="862"/>
    </location>
</feature>
<feature type="region of interest" description="Disordered" evidence="2">
    <location>
        <begin position="1537"/>
        <end position="1838"/>
    </location>
</feature>
<dbReference type="RefSeq" id="XP_013328963.1">
    <property type="nucleotide sequence ID" value="XM_013473509.1"/>
</dbReference>
<name>A0A0F4YWX8_RASE3</name>
<feature type="region of interest" description="Disordered" evidence="2">
    <location>
        <begin position="1049"/>
        <end position="1074"/>
    </location>
</feature>
<gene>
    <name evidence="3" type="ORF">T310_3557</name>
</gene>
<feature type="compositionally biased region" description="Low complexity" evidence="2">
    <location>
        <begin position="1610"/>
        <end position="1641"/>
    </location>
</feature>
<feature type="compositionally biased region" description="Low complexity" evidence="2">
    <location>
        <begin position="751"/>
        <end position="829"/>
    </location>
</feature>
<dbReference type="GO" id="GO:0051293">
    <property type="term" value="P:establishment of spindle localization"/>
    <property type="evidence" value="ECO:0007669"/>
    <property type="project" value="TreeGrafter"/>
</dbReference>
<dbReference type="OrthoDB" id="5559380at2759"/>
<feature type="compositionally biased region" description="Low complexity" evidence="2">
    <location>
        <begin position="1568"/>
        <end position="1588"/>
    </location>
</feature>
<feature type="region of interest" description="Disordered" evidence="2">
    <location>
        <begin position="984"/>
        <end position="1003"/>
    </location>
</feature>
<feature type="compositionally biased region" description="Low complexity" evidence="2">
    <location>
        <begin position="26"/>
        <end position="63"/>
    </location>
</feature>
<dbReference type="PANTHER" id="PTHR37271">
    <property type="entry name" value="KARYOGAMY PROTEIN KAR9"/>
    <property type="match status" value="1"/>
</dbReference>
<dbReference type="STRING" id="1408163.A0A0F4YWX8"/>
<feature type="compositionally biased region" description="Polar residues" evidence="2">
    <location>
        <begin position="984"/>
        <end position="998"/>
    </location>
</feature>
<protein>
    <recommendedName>
        <fullName evidence="5">KAR9-domain-containing protein</fullName>
    </recommendedName>
</protein>
<feature type="compositionally biased region" description="Polar residues" evidence="2">
    <location>
        <begin position="1597"/>
        <end position="1609"/>
    </location>
</feature>
<proteinExistence type="predicted"/>
<dbReference type="GO" id="GO:0005938">
    <property type="term" value="C:cell cortex"/>
    <property type="evidence" value="ECO:0007669"/>
    <property type="project" value="TreeGrafter"/>
</dbReference>
<comment type="caution">
    <text evidence="3">The sequence shown here is derived from an EMBL/GenBank/DDBJ whole genome shotgun (WGS) entry which is preliminary data.</text>
</comment>
<dbReference type="EMBL" id="LASV01000143">
    <property type="protein sequence ID" value="KKA22351.1"/>
    <property type="molecule type" value="Genomic_DNA"/>
</dbReference>
<feature type="compositionally biased region" description="Acidic residues" evidence="2">
    <location>
        <begin position="145"/>
        <end position="165"/>
    </location>
</feature>
<sequence length="1838" mass="199014">MDDHVETESRASPILRSPSPSPSICPTPAISSCPSPDRTFSTVSSVSNFSANSGDARSSVSASSRRRGYIRPQGVEFAESAKNRESVMCLGSIAHLQYYFARTGLLDGKGAQMARPGKKLGKKEVPKLLLTPQDAQFGENLVESPTEEYAEPEDGVAFDDDDDEVMLPPTVSTYSVKPHNVPPPPDLQALRKDLVEALDKASLCVQASENNSQARRNSKSSQTTLSPQAERTTASEPGQGSSESPASTKPMGWHEIEGMKILDVVTLAIRAARIYYTSHERPDRLASIKSEKKIREELFEVLDVLKGWASRNFAGGLRNDERAAILDWMSGVLMILDEERRLEDLEAQERANWTWMKGDWTGREREREELFLQTLMKGVGPPLPRWTSPDEGPLPTPMLERLRDGRDLVRMHNQALRKSRRFFCEIKSFHEDVAKPYRRAENLRYWKKAAELRWEIKLEMDVMGVVYGSSDDAWKQFDAALLAWCKGVREEITRDWSDDPKASTSVPPEADGPGVSGVVSRHHGIVASGPTGVFPADPVPWTVLIGTVSISTRITQSDLGPLLGMNACAGSQAIRQRRGTVFQDLGTGQQYRNRMISSAIGRRVRRVCTKIIMGSGEHWDAQTAPRRGIALPLPSLPFLLTSRRSVFHSHVDPFSRSLAIRQRVLETVVDRVQSYRVLGPSERADRRPAGPRLCANIPAGDRVLATPPVHQPTSTITAIHRFHLHASLAADGTRGSGDSRTEIVSMPAIFPGSGSPATTTTTTTTATASADSATPASAAGSSSLKSLTKKLSAPQLAQPSSSSSSSSSSTADPKQPSSPSSTLNPNSLSRRFKPKGDGSNNNSSSKDQPTDDPPRTSIFRRLSPGLAARVKLLDGSARNSSAQQSRNRSPVGRIPADQIRELDNLHQDLSIKVEKRGRAWAGSRPLIKRERSAPSLLNSQTTKDKEEAVPSIASPTADSTVTVESSSHLDPAVFTPTSRTQEFAVNTSPAPDNSTDASVSHGGAAPAMAAVEPVMAPQGASAESNSTSNGIESTQGSTDLEEYLKRSTLADSDQPPPPPPKDTPPAPSTPLATNVQSYFNPLGLHRAESIYSFSRASFSNQLSQLTSINLPQPSSLESSITSIPTAPAAVKALNGAAEQIQKWINKAAEVLSGMDAEDDVEWAAAGGREGLDEVDKAVTKFESLVNVYVKAIENVQLREDIGSVTAEDLKTIVSQMESTLKNWAEIRAQLKGVKEQVELAMEWEELWTVVLGDVGLEIDDLSRLVFEMEENRHKTLAEQDAEPSSGLDINELETIVEESPFQGTSSSTKRFSLLDTSSSFDTSAAATTNNPHDDANLMQLFARMQPLRASLDFLPMRLSMFQSRAEKVFPTACQELEDRRQRLEKSYKKLEADAEALRRELGEDRWILVFRNAGRQAQKMCESVERSIGKLQESLEAGDHVNNPTAITKKIESYEAKKMHYIPAIDRVLSIIQKGVNDRLTVNGEILTLLSDMKSRVDALKASMKVMDGLLEETPISKSQQLRDSISSIITMDSPATGSAIGTPGSSPASSVIIGGNGTIRGSSTPNVGSSSRRGSSVGSTARSTTATKARRYSGLPQPTSSSNLSVRKSSIPRASVSSSIPSPTTTTTSQSSVATTTPTPGKRVSRNLAPAPTSNKPRWNNSANTNDLDVGHNFKPLSLTTPSPYRKEPPPARASRSVSSNSSLPVPSPLSRATSTSPVPGGRTASRTSSRPGSRLTVSPTPDRMRSPSSTSSVLDPPPYSKLRKQPSSTGLATAPRSRQSYAGTPASRVDQDGGTGGNKQSRPGTALGHSSRRSSLIPQPKQQNRSSKLDERPPWR</sequence>
<feature type="compositionally biased region" description="Basic and acidic residues" evidence="2">
    <location>
        <begin position="1829"/>
        <end position="1838"/>
    </location>
</feature>
<feature type="compositionally biased region" description="Polar residues" evidence="2">
    <location>
        <begin position="1653"/>
        <end position="1668"/>
    </location>
</feature>
<keyword evidence="4" id="KW-1185">Reference proteome</keyword>
<feature type="region of interest" description="Disordered" evidence="2">
    <location>
        <begin position="874"/>
        <end position="896"/>
    </location>
</feature>
<accession>A0A0F4YWX8</accession>
<feature type="region of interest" description="Disordered" evidence="2">
    <location>
        <begin position="207"/>
        <end position="251"/>
    </location>
</feature>
<evidence type="ECO:0000313" key="4">
    <source>
        <dbReference type="Proteomes" id="UP000053958"/>
    </source>
</evidence>
<evidence type="ECO:0000313" key="3">
    <source>
        <dbReference type="EMBL" id="KKA22351.1"/>
    </source>
</evidence>
<dbReference type="InterPro" id="IPR013889">
    <property type="entry name" value="Karyogamy_KAR9"/>
</dbReference>
<feature type="compositionally biased region" description="Polar residues" evidence="2">
    <location>
        <begin position="1767"/>
        <end position="1784"/>
    </location>
</feature>
<evidence type="ECO:0000256" key="2">
    <source>
        <dbReference type="SAM" id="MobiDB-lite"/>
    </source>
</evidence>
<dbReference type="PANTHER" id="PTHR37271:SF1">
    <property type="entry name" value="KARYOGAMY PROTEIN KAR9"/>
    <property type="match status" value="1"/>
</dbReference>
<feature type="coiled-coil region" evidence="1">
    <location>
        <begin position="1373"/>
        <end position="1400"/>
    </location>
</feature>
<feature type="compositionally biased region" description="Polar residues" evidence="2">
    <location>
        <begin position="1021"/>
        <end position="1037"/>
    </location>
</feature>
<feature type="compositionally biased region" description="Low complexity" evidence="2">
    <location>
        <begin position="876"/>
        <end position="889"/>
    </location>
</feature>
<dbReference type="GO" id="GO:0005816">
    <property type="term" value="C:spindle pole body"/>
    <property type="evidence" value="ECO:0007669"/>
    <property type="project" value="TreeGrafter"/>
</dbReference>
<reference evidence="3 4" key="1">
    <citation type="submission" date="2015-04" db="EMBL/GenBank/DDBJ databases">
        <authorList>
            <person name="Heijne W.H."/>
            <person name="Fedorova N.D."/>
            <person name="Nierman W.C."/>
            <person name="Vollebregt A.W."/>
            <person name="Zhao Z."/>
            <person name="Wu L."/>
            <person name="Kumar M."/>
            <person name="Stam H."/>
            <person name="van den Berg M.A."/>
            <person name="Pel H.J."/>
        </authorList>
    </citation>
    <scope>NUCLEOTIDE SEQUENCE [LARGE SCALE GENOMIC DNA]</scope>
    <source>
        <strain evidence="3 4">CBS 393.64</strain>
    </source>
</reference>
<dbReference type="GO" id="GO:0043332">
    <property type="term" value="C:mating projection tip"/>
    <property type="evidence" value="ECO:0007669"/>
    <property type="project" value="TreeGrafter"/>
</dbReference>
<feature type="region of interest" description="Disordered" evidence="2">
    <location>
        <begin position="1"/>
        <end position="65"/>
    </location>
</feature>
<evidence type="ECO:0000256" key="1">
    <source>
        <dbReference type="SAM" id="Coils"/>
    </source>
</evidence>
<keyword evidence="1" id="KW-0175">Coiled coil</keyword>
<feature type="compositionally biased region" description="Low complexity" evidence="2">
    <location>
        <begin position="1694"/>
        <end position="1712"/>
    </location>
</feature>
<feature type="compositionally biased region" description="Polar residues" evidence="2">
    <location>
        <begin position="1726"/>
        <end position="1741"/>
    </location>
</feature>
<dbReference type="Pfam" id="PF08580">
    <property type="entry name" value="KAR9"/>
    <property type="match status" value="1"/>
</dbReference>
<dbReference type="GeneID" id="25315906"/>
<dbReference type="Proteomes" id="UP000053958">
    <property type="component" value="Unassembled WGS sequence"/>
</dbReference>
<feature type="compositionally biased region" description="Polar residues" evidence="2">
    <location>
        <begin position="953"/>
        <end position="968"/>
    </location>
</feature>
<feature type="compositionally biased region" description="Pro residues" evidence="2">
    <location>
        <begin position="1054"/>
        <end position="1068"/>
    </location>
</feature>
<feature type="compositionally biased region" description="Polar residues" evidence="2">
    <location>
        <begin position="1815"/>
        <end position="1828"/>
    </location>
</feature>
<dbReference type="GO" id="GO:0030473">
    <property type="term" value="P:nuclear migration along microtubule"/>
    <property type="evidence" value="ECO:0007669"/>
    <property type="project" value="TreeGrafter"/>
</dbReference>
<feature type="compositionally biased region" description="Polar residues" evidence="2">
    <location>
        <begin position="207"/>
        <end position="247"/>
    </location>
</feature>
<feature type="region of interest" description="Disordered" evidence="2">
    <location>
        <begin position="931"/>
        <end position="978"/>
    </location>
</feature>
<dbReference type="GO" id="GO:0031578">
    <property type="term" value="P:mitotic spindle orientation checkpoint signaling"/>
    <property type="evidence" value="ECO:0007669"/>
    <property type="project" value="TreeGrafter"/>
</dbReference>